<keyword evidence="4" id="KW-1185">Reference proteome</keyword>
<dbReference type="PANTHER" id="PTHR22925">
    <property type="entry name" value="GLYCOSYL HYDROLASE 43 FAMILY MEMBER"/>
    <property type="match status" value="1"/>
</dbReference>
<evidence type="ECO:0000256" key="2">
    <source>
        <dbReference type="SAM" id="SignalP"/>
    </source>
</evidence>
<evidence type="ECO:0000313" key="4">
    <source>
        <dbReference type="Proteomes" id="UP000326532"/>
    </source>
</evidence>
<dbReference type="Gene3D" id="2.60.120.260">
    <property type="entry name" value="Galactose-binding domain-like"/>
    <property type="match status" value="1"/>
</dbReference>
<evidence type="ECO:0000256" key="1">
    <source>
        <dbReference type="ARBA" id="ARBA00022729"/>
    </source>
</evidence>
<dbReference type="VEuPathDB" id="FungiDB:BDV34DRAFT_233263"/>
<gene>
    <name evidence="3" type="ORF">BDV34DRAFT_233263</name>
</gene>
<dbReference type="InterPro" id="IPR023296">
    <property type="entry name" value="Glyco_hydro_beta-prop_sf"/>
</dbReference>
<dbReference type="SUPFAM" id="SSF75005">
    <property type="entry name" value="Arabinanase/levansucrase/invertase"/>
    <property type="match status" value="1"/>
</dbReference>
<dbReference type="PANTHER" id="PTHR22925:SF39">
    <property type="entry name" value="PUTATIVE (AFU_ORTHOLOGUE AFUA_5G14190)-RELATED"/>
    <property type="match status" value="1"/>
</dbReference>
<dbReference type="CDD" id="cd18821">
    <property type="entry name" value="GH43_Pc3Gal43A-like"/>
    <property type="match status" value="1"/>
</dbReference>
<reference evidence="3 4" key="1">
    <citation type="submission" date="2019-04" db="EMBL/GenBank/DDBJ databases">
        <title>Fungal friends and foes A comparative genomics study of 23 Aspergillus species from section Flavi.</title>
        <authorList>
            <consortium name="DOE Joint Genome Institute"/>
            <person name="Kjaerbolling I."/>
            <person name="Vesth T.C."/>
            <person name="Frisvad J.C."/>
            <person name="Nybo J.L."/>
            <person name="Theobald S."/>
            <person name="Kildgaard S."/>
            <person name="Petersen T.I."/>
            <person name="Kuo A."/>
            <person name="Sato A."/>
            <person name="Lyhne E.K."/>
            <person name="Kogle M.E."/>
            <person name="Wiebenga A."/>
            <person name="Kun R.S."/>
            <person name="Lubbers R.J."/>
            <person name="Makela M.R."/>
            <person name="Barry K."/>
            <person name="Chovatia M."/>
            <person name="Clum A."/>
            <person name="Daum C."/>
            <person name="Haridas S."/>
            <person name="He G."/>
            <person name="LaButti K."/>
            <person name="Lipzen A."/>
            <person name="Mondo S."/>
            <person name="Pangilinan J."/>
            <person name="Riley R."/>
            <person name="Salamov A."/>
            <person name="Simmons B.A."/>
            <person name="Magnuson J.K."/>
            <person name="Henrissat B."/>
            <person name="Mortensen U.H."/>
            <person name="Larsen T.O."/>
            <person name="De vries R.P."/>
            <person name="Grigoriev I.V."/>
            <person name="Machida M."/>
            <person name="Baker S.E."/>
            <person name="Andersen M.R."/>
        </authorList>
    </citation>
    <scope>NUCLEOTIDE SEQUENCE [LARGE SCALE GENOMIC DNA]</scope>
    <source>
        <strain evidence="3 4">CBS 117618</strain>
    </source>
</reference>
<dbReference type="Gene3D" id="2.115.10.20">
    <property type="entry name" value="Glycosyl hydrolase domain, family 43"/>
    <property type="match status" value="1"/>
</dbReference>
<dbReference type="PROSITE" id="PS51257">
    <property type="entry name" value="PROKAR_LIPOPROTEIN"/>
    <property type="match status" value="1"/>
</dbReference>
<feature type="signal peptide" evidence="2">
    <location>
        <begin position="1"/>
        <end position="19"/>
    </location>
</feature>
<protein>
    <submittedName>
        <fullName evidence="3">Glycosyl hydrolase</fullName>
    </submittedName>
</protein>
<dbReference type="OMA" id="YWFGEYK"/>
<keyword evidence="1 2" id="KW-0732">Signal</keyword>
<feature type="chain" id="PRO_5025006441" evidence="2">
    <location>
        <begin position="20"/>
        <end position="491"/>
    </location>
</feature>
<accession>A0A5N6D1S7</accession>
<dbReference type="Proteomes" id="UP000326532">
    <property type="component" value="Unassembled WGS sequence"/>
</dbReference>
<keyword evidence="3" id="KW-0378">Hydrolase</keyword>
<proteinExistence type="predicted"/>
<sequence length="491" mass="55539">MAVRRLASTLLALAACANAKWIVPGARWYDTDGNLFNAHAGGLCLDRETGKLYWFGEYKVEGQVEGGGVSVYSSDDLATWESHGLALNPIENHTYISPHNRIQRPKVLYSEETGQYHMWWHADDDKYSWLLQGLATSDNIAGPYTFVDATSPLGNWSQDFGAFTDYKSGNSYALYSNGDSVDGRDVYLSKFNSNLTAVEEVTYRFPKYDFEAPTILQTESSYYALMSHKTGYRPNNVVAFRADKLEGPWSQPFFVSPAYTRTFSTQSGFSWRIQGTKKTTYLYMADQWDMNTLWESRNVWLPIEIDDRDGSLKVVWHDVYDLNVKTGEWKPIKGETYISKQAKTSGDAYLQEATFASGNRIATGIYGNDSTITFTVQGQGQDQWVSFYHQNIDDMGFGDQPMGQPDRINGTWQLRRISSVVVNGDTDNVHTLYQKDTHKGIILSTPLLLPLKEGENTVTVGGLWNGFDFKGADLDRIVVYPPEGVKKRWFR</sequence>
<dbReference type="GO" id="GO:0016787">
    <property type="term" value="F:hydrolase activity"/>
    <property type="evidence" value="ECO:0007669"/>
    <property type="project" value="UniProtKB-KW"/>
</dbReference>
<evidence type="ECO:0000313" key="3">
    <source>
        <dbReference type="EMBL" id="KAB8199172.1"/>
    </source>
</evidence>
<dbReference type="EMBL" id="ML735091">
    <property type="protein sequence ID" value="KAB8199172.1"/>
    <property type="molecule type" value="Genomic_DNA"/>
</dbReference>
<name>A0A5N6D1S7_ASPPA</name>
<dbReference type="AlphaFoldDB" id="A0A5N6D1S7"/>
<organism evidence="3 4">
    <name type="scientific">Aspergillus parasiticus</name>
    <dbReference type="NCBI Taxonomy" id="5067"/>
    <lineage>
        <taxon>Eukaryota</taxon>
        <taxon>Fungi</taxon>
        <taxon>Dikarya</taxon>
        <taxon>Ascomycota</taxon>
        <taxon>Pezizomycotina</taxon>
        <taxon>Eurotiomycetes</taxon>
        <taxon>Eurotiomycetidae</taxon>
        <taxon>Eurotiales</taxon>
        <taxon>Aspergillaceae</taxon>
        <taxon>Aspergillus</taxon>
        <taxon>Aspergillus subgen. Circumdati</taxon>
    </lineage>
</organism>